<feature type="domain" description="Zn(2)-C6 fungal-type" evidence="2">
    <location>
        <begin position="9"/>
        <end position="37"/>
    </location>
</feature>
<gene>
    <name evidence="3" type="ORF">G7Z17_g10582</name>
</gene>
<keyword evidence="1" id="KW-0539">Nucleus</keyword>
<name>A0A9P5LC68_9HYPO</name>
<evidence type="ECO:0000313" key="3">
    <source>
        <dbReference type="EMBL" id="KAF7543637.1"/>
    </source>
</evidence>
<dbReference type="SMART" id="SM00066">
    <property type="entry name" value="GAL4"/>
    <property type="match status" value="1"/>
</dbReference>
<dbReference type="PROSITE" id="PS50048">
    <property type="entry name" value="ZN2_CY6_FUNGAL_2"/>
    <property type="match status" value="1"/>
</dbReference>
<dbReference type="Gene3D" id="4.10.240.10">
    <property type="entry name" value="Zn(2)-C6 fungal-type DNA-binding domain"/>
    <property type="match status" value="1"/>
</dbReference>
<dbReference type="OrthoDB" id="4314040at2759"/>
<dbReference type="AlphaFoldDB" id="A0A9P5LC68"/>
<sequence length="497" mass="55583">MPGVPSGRGCDACRKQKKKCDQAKPTCSRCTRLSIPCIGGGKQRFKFKVHVVETQPSDTQPSDTQALEMQVSKPKGPAPHAHKRPCVRANPLSMIPRSRTTELAAVLVSRLEVTDVRYDITAYGDFLRYIPERLGTNKALDASVDAFSTAYGSLYSDQHLCAVSKYGQSLKALRDCLDDPIKGKSAETMCAIYLIIVVQGWIGVTGTHSKTHAEGLAYLLEAASTRKWRGDFETEIIITLTIPVIIEGLVNPRIKLQPWLGELLDKFKLPQAQRPTHPDHEKSERENPNVFPSLRIRNLARLPDFMREPELNHLDMLSMYHMLRIDCRKLHRKANEIFPVSAETPMVGLLARIYRNVQAAYSMTLSLALVLNTILQGLDPLDETLVKESISCIDEIMNLANAAFNLRPLGASHVPIGLSVAWAASTDPEVKAKISGMLLEYQKDFGSTNWIKMSNWWKTKFDEVTFHILESQARVPDDFDWDSKVEVKALDSGCSPQ</sequence>
<dbReference type="PROSITE" id="PS00463">
    <property type="entry name" value="ZN2_CY6_FUNGAL_1"/>
    <property type="match status" value="1"/>
</dbReference>
<reference evidence="3" key="1">
    <citation type="submission" date="2020-03" db="EMBL/GenBank/DDBJ databases">
        <title>Draft Genome Sequence of Cylindrodendrum hubeiense.</title>
        <authorList>
            <person name="Buettner E."/>
            <person name="Kellner H."/>
        </authorList>
    </citation>
    <scope>NUCLEOTIDE SEQUENCE</scope>
    <source>
        <strain evidence="3">IHI 201604</strain>
    </source>
</reference>
<evidence type="ECO:0000256" key="1">
    <source>
        <dbReference type="ARBA" id="ARBA00023242"/>
    </source>
</evidence>
<organism evidence="3 4">
    <name type="scientific">Cylindrodendrum hubeiense</name>
    <dbReference type="NCBI Taxonomy" id="595255"/>
    <lineage>
        <taxon>Eukaryota</taxon>
        <taxon>Fungi</taxon>
        <taxon>Dikarya</taxon>
        <taxon>Ascomycota</taxon>
        <taxon>Pezizomycotina</taxon>
        <taxon>Sordariomycetes</taxon>
        <taxon>Hypocreomycetidae</taxon>
        <taxon>Hypocreales</taxon>
        <taxon>Nectriaceae</taxon>
        <taxon>Cylindrodendrum</taxon>
    </lineage>
</organism>
<dbReference type="SUPFAM" id="SSF57701">
    <property type="entry name" value="Zn2/Cys6 DNA-binding domain"/>
    <property type="match status" value="1"/>
</dbReference>
<dbReference type="GO" id="GO:0000981">
    <property type="term" value="F:DNA-binding transcription factor activity, RNA polymerase II-specific"/>
    <property type="evidence" value="ECO:0007669"/>
    <property type="project" value="InterPro"/>
</dbReference>
<dbReference type="GO" id="GO:0008270">
    <property type="term" value="F:zinc ion binding"/>
    <property type="evidence" value="ECO:0007669"/>
    <property type="project" value="InterPro"/>
</dbReference>
<dbReference type="Proteomes" id="UP000722485">
    <property type="component" value="Unassembled WGS sequence"/>
</dbReference>
<evidence type="ECO:0000313" key="4">
    <source>
        <dbReference type="Proteomes" id="UP000722485"/>
    </source>
</evidence>
<dbReference type="InterPro" id="IPR036864">
    <property type="entry name" value="Zn2-C6_fun-type_DNA-bd_sf"/>
</dbReference>
<evidence type="ECO:0000259" key="2">
    <source>
        <dbReference type="PROSITE" id="PS50048"/>
    </source>
</evidence>
<proteinExistence type="predicted"/>
<dbReference type="Pfam" id="PF00172">
    <property type="entry name" value="Zn_clus"/>
    <property type="match status" value="1"/>
</dbReference>
<dbReference type="CDD" id="cd00067">
    <property type="entry name" value="GAL4"/>
    <property type="match status" value="1"/>
</dbReference>
<dbReference type="PANTHER" id="PTHR38111">
    <property type="entry name" value="ZN(2)-C6 FUNGAL-TYPE DOMAIN-CONTAINING PROTEIN-RELATED"/>
    <property type="match status" value="1"/>
</dbReference>
<dbReference type="InterPro" id="IPR001138">
    <property type="entry name" value="Zn2Cys6_DnaBD"/>
</dbReference>
<dbReference type="InterPro" id="IPR053178">
    <property type="entry name" value="Osmoadaptation_assoc"/>
</dbReference>
<dbReference type="PANTHER" id="PTHR38111:SF11">
    <property type="entry name" value="TRANSCRIPTION FACTOR DOMAIN-CONTAINING PROTEIN-RELATED"/>
    <property type="match status" value="1"/>
</dbReference>
<comment type="caution">
    <text evidence="3">The sequence shown here is derived from an EMBL/GenBank/DDBJ whole genome shotgun (WGS) entry which is preliminary data.</text>
</comment>
<dbReference type="EMBL" id="JAANBB010000353">
    <property type="protein sequence ID" value="KAF7543637.1"/>
    <property type="molecule type" value="Genomic_DNA"/>
</dbReference>
<protein>
    <recommendedName>
        <fullName evidence="2">Zn(2)-C6 fungal-type domain-containing protein</fullName>
    </recommendedName>
</protein>
<keyword evidence="4" id="KW-1185">Reference proteome</keyword>
<accession>A0A9P5LC68</accession>